<sequence length="276" mass="30042">MKKLLLSLIILTLAVFTAACSSASGGEEETKKIKLGVSGSDTRIWDYIAEKAEKEGIEIEVVTFSDYVQPNVALAEGDLDANAFQTVAYFDTFIEEHNMDLSPIATTVLAPMGLYSEKVTSPDEIPEGGKIAIPNDASNGGRALLLLEEAGLIKLSEDYDGNLDLNKIIENPKNIELVEMVSAQTPRALPDVAASIINNGIAVDAGFNPTKDSIYLESETATPYVNIIAVRTEDKDNETLKRIAELYQEDDVADFINEEYKGSMIPTFIPLSDIGW</sequence>
<dbReference type="PROSITE" id="PS51257">
    <property type="entry name" value="PROKAR_LIPOPROTEIN"/>
    <property type="match status" value="1"/>
</dbReference>
<comment type="caution">
    <text evidence="9">The sequence shown here is derived from an EMBL/GenBank/DDBJ whole genome shotgun (WGS) entry which is preliminary data.</text>
</comment>
<evidence type="ECO:0000256" key="4">
    <source>
        <dbReference type="ARBA" id="ARBA00023139"/>
    </source>
</evidence>
<dbReference type="Pfam" id="PF03180">
    <property type="entry name" value="Lipoprotein_9"/>
    <property type="match status" value="1"/>
</dbReference>
<evidence type="ECO:0000256" key="1">
    <source>
        <dbReference type="ARBA" id="ARBA00004635"/>
    </source>
</evidence>
<keyword evidence="3" id="KW-0472">Membrane</keyword>
<dbReference type="SUPFAM" id="SSF53850">
    <property type="entry name" value="Periplasmic binding protein-like II"/>
    <property type="match status" value="1"/>
</dbReference>
<dbReference type="PIRSF" id="PIRSF002854">
    <property type="entry name" value="MetQ"/>
    <property type="match status" value="1"/>
</dbReference>
<name>A0A2V3A0T0_9BACI</name>
<dbReference type="GO" id="GO:0016020">
    <property type="term" value="C:membrane"/>
    <property type="evidence" value="ECO:0007669"/>
    <property type="project" value="UniProtKB-SubCell"/>
</dbReference>
<accession>A0A2V3A0T0</accession>
<dbReference type="InterPro" id="IPR004872">
    <property type="entry name" value="Lipoprotein_NlpA"/>
</dbReference>
<dbReference type="PANTHER" id="PTHR30429">
    <property type="entry name" value="D-METHIONINE-BINDING LIPOPROTEIN METQ"/>
    <property type="match status" value="1"/>
</dbReference>
<evidence type="ECO:0000256" key="6">
    <source>
        <dbReference type="PIRNR" id="PIRNR002854"/>
    </source>
</evidence>
<keyword evidence="2 8" id="KW-0732">Signal</keyword>
<dbReference type="OrthoDB" id="9812878at2"/>
<feature type="signal peptide" evidence="8">
    <location>
        <begin position="1"/>
        <end position="23"/>
    </location>
</feature>
<feature type="chain" id="PRO_5015983413" description="Lipoprotein" evidence="8">
    <location>
        <begin position="24"/>
        <end position="276"/>
    </location>
</feature>
<organism evidence="9 10">
    <name type="scientific">Cytobacillus oceanisediminis</name>
    <dbReference type="NCBI Taxonomy" id="665099"/>
    <lineage>
        <taxon>Bacteria</taxon>
        <taxon>Bacillati</taxon>
        <taxon>Bacillota</taxon>
        <taxon>Bacilli</taxon>
        <taxon>Bacillales</taxon>
        <taxon>Bacillaceae</taxon>
        <taxon>Cytobacillus</taxon>
    </lineage>
</organism>
<dbReference type="RefSeq" id="WP_110064582.1">
    <property type="nucleotide sequence ID" value="NZ_QGTW01000004.1"/>
</dbReference>
<evidence type="ECO:0000256" key="5">
    <source>
        <dbReference type="ARBA" id="ARBA00023288"/>
    </source>
</evidence>
<evidence type="ECO:0000313" key="10">
    <source>
        <dbReference type="Proteomes" id="UP000247150"/>
    </source>
</evidence>
<dbReference type="AlphaFoldDB" id="A0A2V3A0T0"/>
<dbReference type="Gene3D" id="3.40.190.10">
    <property type="entry name" value="Periplasmic binding protein-like II"/>
    <property type="match status" value="2"/>
</dbReference>
<feature type="lipid moiety-binding region" description="S-diacylglycerol cysteine" evidence="7">
    <location>
        <position position="20"/>
    </location>
</feature>
<evidence type="ECO:0000256" key="3">
    <source>
        <dbReference type="ARBA" id="ARBA00023136"/>
    </source>
</evidence>
<evidence type="ECO:0000256" key="7">
    <source>
        <dbReference type="PIRSR" id="PIRSR002854-1"/>
    </source>
</evidence>
<evidence type="ECO:0000256" key="2">
    <source>
        <dbReference type="ARBA" id="ARBA00022729"/>
    </source>
</evidence>
<evidence type="ECO:0000256" key="8">
    <source>
        <dbReference type="SAM" id="SignalP"/>
    </source>
</evidence>
<keyword evidence="4" id="KW-0564">Palmitate</keyword>
<comment type="similarity">
    <text evidence="6">Belongs to the nlpA lipoprotein family.</text>
</comment>
<proteinExistence type="inferred from homology"/>
<gene>
    <name evidence="9" type="ORF">DFO73_104158</name>
</gene>
<keyword evidence="5 6" id="KW-0449">Lipoprotein</keyword>
<reference evidence="9 10" key="1">
    <citation type="submission" date="2018-05" db="EMBL/GenBank/DDBJ databases">
        <title>Freshwater and sediment microbial communities from various areas in North America, analyzing microbe dynamics in response to fracking.</title>
        <authorList>
            <person name="Lamendella R."/>
        </authorList>
    </citation>
    <scope>NUCLEOTIDE SEQUENCE [LARGE SCALE GENOMIC DNA]</scope>
    <source>
        <strain evidence="9 10">15_TX</strain>
    </source>
</reference>
<comment type="subcellular location">
    <subcellularLocation>
        <location evidence="1">Membrane</location>
        <topology evidence="1">Lipid-anchor</topology>
    </subcellularLocation>
</comment>
<dbReference type="Proteomes" id="UP000247150">
    <property type="component" value="Unassembled WGS sequence"/>
</dbReference>
<evidence type="ECO:0000313" key="9">
    <source>
        <dbReference type="EMBL" id="PWW29523.1"/>
    </source>
</evidence>
<dbReference type="EMBL" id="QGTW01000004">
    <property type="protein sequence ID" value="PWW29523.1"/>
    <property type="molecule type" value="Genomic_DNA"/>
</dbReference>
<protein>
    <recommendedName>
        <fullName evidence="6">Lipoprotein</fullName>
    </recommendedName>
</protein>
<dbReference type="PANTHER" id="PTHR30429:SF3">
    <property type="entry name" value="LIPOPROTEIN"/>
    <property type="match status" value="1"/>
</dbReference>